<dbReference type="EMBL" id="BAAAKJ010000307">
    <property type="protein sequence ID" value="GAA1406199.1"/>
    <property type="molecule type" value="Genomic_DNA"/>
</dbReference>
<organism evidence="2 3">
    <name type="scientific">Kitasatospora putterlickiae</name>
    <dbReference type="NCBI Taxonomy" id="221725"/>
    <lineage>
        <taxon>Bacteria</taxon>
        <taxon>Bacillati</taxon>
        <taxon>Actinomycetota</taxon>
        <taxon>Actinomycetes</taxon>
        <taxon>Kitasatosporales</taxon>
        <taxon>Streptomycetaceae</taxon>
        <taxon>Kitasatospora</taxon>
    </lineage>
</organism>
<keyword evidence="3" id="KW-1185">Reference proteome</keyword>
<comment type="caution">
    <text evidence="2">The sequence shown here is derived from an EMBL/GenBank/DDBJ whole genome shotgun (WGS) entry which is preliminary data.</text>
</comment>
<accession>A0ABP4J1M3</accession>
<gene>
    <name evidence="2" type="ORF">GCM10009639_53750</name>
</gene>
<reference evidence="3" key="1">
    <citation type="journal article" date="2019" name="Int. J. Syst. Evol. Microbiol.">
        <title>The Global Catalogue of Microorganisms (GCM) 10K type strain sequencing project: providing services to taxonomists for standard genome sequencing and annotation.</title>
        <authorList>
            <consortium name="The Broad Institute Genomics Platform"/>
            <consortium name="The Broad Institute Genome Sequencing Center for Infectious Disease"/>
            <person name="Wu L."/>
            <person name="Ma J."/>
        </authorList>
    </citation>
    <scope>NUCLEOTIDE SEQUENCE [LARGE SCALE GENOMIC DNA]</scope>
    <source>
        <strain evidence="3">JCM 12393</strain>
    </source>
</reference>
<evidence type="ECO:0000313" key="2">
    <source>
        <dbReference type="EMBL" id="GAA1406199.1"/>
    </source>
</evidence>
<evidence type="ECO:0000256" key="1">
    <source>
        <dbReference type="SAM" id="MobiDB-lite"/>
    </source>
</evidence>
<dbReference type="RefSeq" id="WP_344341145.1">
    <property type="nucleotide sequence ID" value="NZ_BAAAKJ010000307.1"/>
</dbReference>
<protein>
    <submittedName>
        <fullName evidence="2">Uncharacterized protein</fullName>
    </submittedName>
</protein>
<dbReference type="Proteomes" id="UP001499863">
    <property type="component" value="Unassembled WGS sequence"/>
</dbReference>
<feature type="region of interest" description="Disordered" evidence="1">
    <location>
        <begin position="1"/>
        <end position="20"/>
    </location>
</feature>
<name>A0ABP4J1M3_9ACTN</name>
<sequence>MPTLHHWLTSTAGREQRHASGLERRLRAAADLKVLARHRQDPPSLACEGCGYDDSWPLTKNISDCPELLDMAAGYGLTPETIATLDRPTEPKAGPTFADVLSNAASHLRHGRHPLSMLDIAWSIAKLLDAVAESAAQDGGAIQNSTDEAALAVAREVLGQDGGQK</sequence>
<evidence type="ECO:0000313" key="3">
    <source>
        <dbReference type="Proteomes" id="UP001499863"/>
    </source>
</evidence>
<proteinExistence type="predicted"/>